<accession>A0A1H3WS32</accession>
<evidence type="ECO:0000256" key="2">
    <source>
        <dbReference type="ARBA" id="ARBA00022748"/>
    </source>
</evidence>
<dbReference type="Pfam" id="PF14289">
    <property type="entry name" value="DUF4369"/>
    <property type="match status" value="1"/>
</dbReference>
<sequence>MKKIIILILCIFQVSPILAQKTYEIKGRFTSIKAATITLAYKDQQGVEDSVHTTDGSFSFSGTVSRPVKGMLMVKTLQPGAYPGFSLEYVELYVEPGKTSVNGPAPATATINGGEAQADFNLLNQQLKPAKVKMDQLLAKYNKATAERDSLALHAIMDQATVINNERSKLEEDFISAHPASYVSWDLLKQHSTIIDPVTFEPLFSKMAKQFRESEEGREMAEQLALSRKTAVGQQAMDFEQMDVNGKKVTLSSLKGRYVLLDFWASWCGPCRAENPNVLKAYNKFKDKHLEILAVSLDQNKANWLSAIEKDAMPWIHVSDLKGWKNEVAAQYGIRSIPQNLLIGPDGRIIAKNLRGSALEKKLSEILE</sequence>
<dbReference type="InterPro" id="IPR025380">
    <property type="entry name" value="DUF4369"/>
</dbReference>
<evidence type="ECO:0000256" key="1">
    <source>
        <dbReference type="ARBA" id="ARBA00004196"/>
    </source>
</evidence>
<dbReference type="SUPFAM" id="SSF52833">
    <property type="entry name" value="Thioredoxin-like"/>
    <property type="match status" value="1"/>
</dbReference>
<organism evidence="6 7">
    <name type="scientific">Chitinophaga terrae</name>
    <name type="common">ex Kim and Jung 2007</name>
    <dbReference type="NCBI Taxonomy" id="408074"/>
    <lineage>
        <taxon>Bacteria</taxon>
        <taxon>Pseudomonadati</taxon>
        <taxon>Bacteroidota</taxon>
        <taxon>Chitinophagia</taxon>
        <taxon>Chitinophagales</taxon>
        <taxon>Chitinophagaceae</taxon>
        <taxon>Chitinophaga</taxon>
    </lineage>
</organism>
<gene>
    <name evidence="6" type="ORF">SAMN05660909_00036</name>
</gene>
<dbReference type="GO" id="GO:0016209">
    <property type="term" value="F:antioxidant activity"/>
    <property type="evidence" value="ECO:0007669"/>
    <property type="project" value="InterPro"/>
</dbReference>
<dbReference type="GO" id="GO:0030313">
    <property type="term" value="C:cell envelope"/>
    <property type="evidence" value="ECO:0007669"/>
    <property type="project" value="UniProtKB-SubCell"/>
</dbReference>
<comment type="subcellular location">
    <subcellularLocation>
        <location evidence="1">Cell envelope</location>
    </subcellularLocation>
</comment>
<dbReference type="STRING" id="408074.SAMN05660909_00036"/>
<dbReference type="GO" id="GO:0016491">
    <property type="term" value="F:oxidoreductase activity"/>
    <property type="evidence" value="ECO:0007669"/>
    <property type="project" value="InterPro"/>
</dbReference>
<dbReference type="AlphaFoldDB" id="A0A1H3WS32"/>
<name>A0A1H3WS32_9BACT</name>
<dbReference type="Gene3D" id="3.40.30.10">
    <property type="entry name" value="Glutaredoxin"/>
    <property type="match status" value="1"/>
</dbReference>
<evidence type="ECO:0000256" key="4">
    <source>
        <dbReference type="ARBA" id="ARBA00023284"/>
    </source>
</evidence>
<keyword evidence="2" id="KW-0201">Cytochrome c-type biogenesis</keyword>
<dbReference type="PANTHER" id="PTHR42852:SF6">
    <property type="entry name" value="THIOL:DISULFIDE INTERCHANGE PROTEIN DSBE"/>
    <property type="match status" value="1"/>
</dbReference>
<evidence type="ECO:0000259" key="5">
    <source>
        <dbReference type="PROSITE" id="PS51352"/>
    </source>
</evidence>
<dbReference type="CDD" id="cd02966">
    <property type="entry name" value="TlpA_like_family"/>
    <property type="match status" value="1"/>
</dbReference>
<evidence type="ECO:0000256" key="3">
    <source>
        <dbReference type="ARBA" id="ARBA00023157"/>
    </source>
</evidence>
<dbReference type="RefSeq" id="WP_089757409.1">
    <property type="nucleotide sequence ID" value="NZ_BKAT01000020.1"/>
</dbReference>
<protein>
    <submittedName>
        <fullName evidence="6">Peroxiredoxin</fullName>
    </submittedName>
</protein>
<proteinExistence type="predicted"/>
<dbReference type="InterPro" id="IPR013766">
    <property type="entry name" value="Thioredoxin_domain"/>
</dbReference>
<keyword evidence="3" id="KW-1015">Disulfide bond</keyword>
<dbReference type="GO" id="GO:0017004">
    <property type="term" value="P:cytochrome complex assembly"/>
    <property type="evidence" value="ECO:0007669"/>
    <property type="project" value="UniProtKB-KW"/>
</dbReference>
<dbReference type="InterPro" id="IPR050553">
    <property type="entry name" value="Thioredoxin_ResA/DsbE_sf"/>
</dbReference>
<evidence type="ECO:0000313" key="6">
    <source>
        <dbReference type="EMBL" id="SDZ89966.1"/>
    </source>
</evidence>
<dbReference type="OrthoDB" id="750178at2"/>
<dbReference type="InterPro" id="IPR017937">
    <property type="entry name" value="Thioredoxin_CS"/>
</dbReference>
<dbReference type="PROSITE" id="PS51352">
    <property type="entry name" value="THIOREDOXIN_2"/>
    <property type="match status" value="1"/>
</dbReference>
<dbReference type="PANTHER" id="PTHR42852">
    <property type="entry name" value="THIOL:DISULFIDE INTERCHANGE PROTEIN DSBE"/>
    <property type="match status" value="1"/>
</dbReference>
<dbReference type="Pfam" id="PF00578">
    <property type="entry name" value="AhpC-TSA"/>
    <property type="match status" value="1"/>
</dbReference>
<reference evidence="7" key="1">
    <citation type="submission" date="2016-10" db="EMBL/GenBank/DDBJ databases">
        <authorList>
            <person name="Varghese N."/>
            <person name="Submissions S."/>
        </authorList>
    </citation>
    <scope>NUCLEOTIDE SEQUENCE [LARGE SCALE GENOMIC DNA]</scope>
    <source>
        <strain evidence="7">DSM 23920</strain>
    </source>
</reference>
<keyword evidence="4" id="KW-0676">Redox-active center</keyword>
<dbReference type="EMBL" id="FNRL01000001">
    <property type="protein sequence ID" value="SDZ89966.1"/>
    <property type="molecule type" value="Genomic_DNA"/>
</dbReference>
<evidence type="ECO:0000313" key="7">
    <source>
        <dbReference type="Proteomes" id="UP000199656"/>
    </source>
</evidence>
<dbReference type="Proteomes" id="UP000199656">
    <property type="component" value="Unassembled WGS sequence"/>
</dbReference>
<dbReference type="InterPro" id="IPR000866">
    <property type="entry name" value="AhpC/TSA"/>
</dbReference>
<dbReference type="PROSITE" id="PS00194">
    <property type="entry name" value="THIOREDOXIN_1"/>
    <property type="match status" value="1"/>
</dbReference>
<dbReference type="InterPro" id="IPR036249">
    <property type="entry name" value="Thioredoxin-like_sf"/>
</dbReference>
<keyword evidence="7" id="KW-1185">Reference proteome</keyword>
<feature type="domain" description="Thioredoxin" evidence="5">
    <location>
        <begin position="230"/>
        <end position="368"/>
    </location>
</feature>